<dbReference type="GO" id="GO:0003677">
    <property type="term" value="F:DNA binding"/>
    <property type="evidence" value="ECO:0007669"/>
    <property type="project" value="InterPro"/>
</dbReference>
<reference evidence="1" key="1">
    <citation type="submission" date="2023-04" db="EMBL/GenBank/DDBJ databases">
        <title>The human skin virome in hidradenitis suppurativa patients.</title>
        <authorList>
            <person name="Jansen D."/>
        </authorList>
    </citation>
    <scope>NUCLEOTIDE SEQUENCE</scope>
    <source>
        <strain evidence="1">VC1_JansenPhageB</strain>
    </source>
</reference>
<name>A0AA49X3N2_9VIRU</name>
<dbReference type="SUPFAM" id="SSF47413">
    <property type="entry name" value="lambda repressor-like DNA-binding domains"/>
    <property type="match status" value="1"/>
</dbReference>
<dbReference type="InterPro" id="IPR010982">
    <property type="entry name" value="Lambda_DNA-bd_dom_sf"/>
</dbReference>
<accession>A0AA49X3N2</accession>
<proteinExistence type="predicted"/>
<dbReference type="EMBL" id="OQ890312">
    <property type="protein sequence ID" value="WLJ25560.1"/>
    <property type="molecule type" value="Genomic_DNA"/>
</dbReference>
<evidence type="ECO:0000313" key="1">
    <source>
        <dbReference type="EMBL" id="WLJ25560.1"/>
    </source>
</evidence>
<protein>
    <submittedName>
        <fullName evidence="1">MqsA</fullName>
    </submittedName>
</protein>
<sequence>MTAKLDPTVIDQLREQYNFTNFEQVGQKLGRTSHTVRKWYRGQTVPSTQDLVKLQFLTGRPYGTMLVIQNSTERAA</sequence>
<dbReference type="Gene3D" id="1.10.260.40">
    <property type="entry name" value="lambda repressor-like DNA-binding domains"/>
    <property type="match status" value="1"/>
</dbReference>
<organism evidence="1">
    <name type="scientific">Actinobacteria phage HS02</name>
    <dbReference type="NCBI Taxonomy" id="3056388"/>
    <lineage>
        <taxon>Viruses</taxon>
    </lineage>
</organism>